<comment type="caution">
    <text evidence="6">The sequence shown here is derived from an EMBL/GenBank/DDBJ whole genome shotgun (WGS) entry which is preliminary data.</text>
</comment>
<dbReference type="RefSeq" id="WP_005930891.1">
    <property type="nucleotide sequence ID" value="NZ_QVFB01000008.1"/>
</dbReference>
<keyword evidence="4 6" id="KW-0067">ATP-binding</keyword>
<dbReference type="AlphaFoldDB" id="A0A3E2W5D3"/>
<organism evidence="6 7">
    <name type="scientific">Faecalibacterium prausnitzii</name>
    <dbReference type="NCBI Taxonomy" id="853"/>
    <lineage>
        <taxon>Bacteria</taxon>
        <taxon>Bacillati</taxon>
        <taxon>Bacillota</taxon>
        <taxon>Clostridia</taxon>
        <taxon>Eubacteriales</taxon>
        <taxon>Oscillospiraceae</taxon>
        <taxon>Faecalibacterium</taxon>
    </lineage>
</organism>
<dbReference type="SMART" id="SM00382">
    <property type="entry name" value="AAA"/>
    <property type="match status" value="1"/>
</dbReference>
<dbReference type="InterPro" id="IPR027417">
    <property type="entry name" value="P-loop_NTPase"/>
</dbReference>
<dbReference type="InterPro" id="IPR017871">
    <property type="entry name" value="ABC_transporter-like_CS"/>
</dbReference>
<evidence type="ECO:0000313" key="7">
    <source>
        <dbReference type="Proteomes" id="UP000260733"/>
    </source>
</evidence>
<evidence type="ECO:0000259" key="5">
    <source>
        <dbReference type="PROSITE" id="PS50893"/>
    </source>
</evidence>
<dbReference type="GO" id="GO:0005524">
    <property type="term" value="F:ATP binding"/>
    <property type="evidence" value="ECO:0007669"/>
    <property type="project" value="UniProtKB-KW"/>
</dbReference>
<proteinExistence type="inferred from homology"/>
<evidence type="ECO:0000256" key="2">
    <source>
        <dbReference type="ARBA" id="ARBA00022448"/>
    </source>
</evidence>
<evidence type="ECO:0000256" key="3">
    <source>
        <dbReference type="ARBA" id="ARBA00022741"/>
    </source>
</evidence>
<keyword evidence="3" id="KW-0547">Nucleotide-binding</keyword>
<protein>
    <submittedName>
        <fullName evidence="6">ATP-binding cassette domain-containing protein</fullName>
    </submittedName>
</protein>
<feature type="domain" description="ABC transporter" evidence="5">
    <location>
        <begin position="2"/>
        <end position="222"/>
    </location>
</feature>
<dbReference type="Proteomes" id="UP000260733">
    <property type="component" value="Unassembled WGS sequence"/>
</dbReference>
<sequence>MLQIKNVNLNVGNTALLSNINLTLEQGKIYGVLGPNGAGKTTLFKSMLGLTAFSGEILSDGQPVSSRCFGSLIEYPAFYPRLTVEENLKLHAQYLGLKRPNIEVALKQVNLLDARKKLFSQLSLGMRQRLGIARAFLGDVQYLLLDEPTNGLDPMGIKEIRLLLKERLKSPQHCILVSSHNLTEIAAVTDVLIFIRDGKIIKIVENDYNEKELEALYEDIMTSGQREEA</sequence>
<gene>
    <name evidence="6" type="ORF">DW855_06300</name>
</gene>
<dbReference type="EMBL" id="QVFB01000008">
    <property type="protein sequence ID" value="RGC19586.1"/>
    <property type="molecule type" value="Genomic_DNA"/>
</dbReference>
<comment type="similarity">
    <text evidence="1">Belongs to the ABC transporter superfamily.</text>
</comment>
<evidence type="ECO:0000313" key="6">
    <source>
        <dbReference type="EMBL" id="RGC19586.1"/>
    </source>
</evidence>
<dbReference type="PROSITE" id="PS00211">
    <property type="entry name" value="ABC_TRANSPORTER_1"/>
    <property type="match status" value="1"/>
</dbReference>
<accession>A0A3E2W5D3</accession>
<evidence type="ECO:0000256" key="4">
    <source>
        <dbReference type="ARBA" id="ARBA00022840"/>
    </source>
</evidence>
<dbReference type="KEGG" id="fpra:CG447_13370"/>
<dbReference type="GeneID" id="90660785"/>
<keyword evidence="2" id="KW-0813">Transport</keyword>
<evidence type="ECO:0000256" key="1">
    <source>
        <dbReference type="ARBA" id="ARBA00005417"/>
    </source>
</evidence>
<dbReference type="PANTHER" id="PTHR43335">
    <property type="entry name" value="ABC TRANSPORTER, ATP-BINDING PROTEIN"/>
    <property type="match status" value="1"/>
</dbReference>
<reference evidence="6 7" key="1">
    <citation type="submission" date="2018-08" db="EMBL/GenBank/DDBJ databases">
        <title>A genome reference for cultivated species of the human gut microbiota.</title>
        <authorList>
            <person name="Zou Y."/>
            <person name="Xue W."/>
            <person name="Luo G."/>
        </authorList>
    </citation>
    <scope>NUCLEOTIDE SEQUENCE [LARGE SCALE GENOMIC DNA]</scope>
    <source>
        <strain evidence="6 7">AM37-13AC</strain>
    </source>
</reference>
<name>A0A3E2W5D3_9FIRM</name>
<dbReference type="Gene3D" id="3.40.50.300">
    <property type="entry name" value="P-loop containing nucleotide triphosphate hydrolases"/>
    <property type="match status" value="1"/>
</dbReference>
<dbReference type="SUPFAM" id="SSF52540">
    <property type="entry name" value="P-loop containing nucleoside triphosphate hydrolases"/>
    <property type="match status" value="1"/>
</dbReference>
<dbReference type="InterPro" id="IPR003593">
    <property type="entry name" value="AAA+_ATPase"/>
</dbReference>
<dbReference type="PANTHER" id="PTHR43335:SF8">
    <property type="entry name" value="ABC TRANSPORTER, ATP-BINDING PROTEIN"/>
    <property type="match status" value="1"/>
</dbReference>
<dbReference type="PROSITE" id="PS50893">
    <property type="entry name" value="ABC_TRANSPORTER_2"/>
    <property type="match status" value="1"/>
</dbReference>
<dbReference type="Pfam" id="PF00005">
    <property type="entry name" value="ABC_tran"/>
    <property type="match status" value="1"/>
</dbReference>
<dbReference type="GO" id="GO:0016887">
    <property type="term" value="F:ATP hydrolysis activity"/>
    <property type="evidence" value="ECO:0007669"/>
    <property type="project" value="InterPro"/>
</dbReference>
<dbReference type="InterPro" id="IPR003439">
    <property type="entry name" value="ABC_transporter-like_ATP-bd"/>
</dbReference>